<protein>
    <submittedName>
        <fullName evidence="1">SIR2 family protein</fullName>
    </submittedName>
</protein>
<keyword evidence="2" id="KW-1185">Reference proteome</keyword>
<evidence type="ECO:0000313" key="2">
    <source>
        <dbReference type="Proteomes" id="UP001501734"/>
    </source>
</evidence>
<comment type="caution">
    <text evidence="1">The sequence shown here is derived from an EMBL/GenBank/DDBJ whole genome shotgun (WGS) entry which is preliminary data.</text>
</comment>
<dbReference type="EMBL" id="BAABDL010000152">
    <property type="protein sequence ID" value="GAA4080519.1"/>
    <property type="molecule type" value="Genomic_DNA"/>
</dbReference>
<dbReference type="Pfam" id="PF13289">
    <property type="entry name" value="SIR2_2"/>
    <property type="match status" value="1"/>
</dbReference>
<gene>
    <name evidence="1" type="ORF">GCM10022410_25450</name>
</gene>
<dbReference type="RefSeq" id="WP_344914009.1">
    <property type="nucleotide sequence ID" value="NZ_BAABDL010000152.1"/>
</dbReference>
<reference evidence="2" key="1">
    <citation type="journal article" date="2019" name="Int. J. Syst. Evol. Microbiol.">
        <title>The Global Catalogue of Microorganisms (GCM) 10K type strain sequencing project: providing services to taxonomists for standard genome sequencing and annotation.</title>
        <authorList>
            <consortium name="The Broad Institute Genomics Platform"/>
            <consortium name="The Broad Institute Genome Sequencing Center for Infectious Disease"/>
            <person name="Wu L."/>
            <person name="Ma J."/>
        </authorList>
    </citation>
    <scope>NUCLEOTIDE SEQUENCE [LARGE SCALE GENOMIC DNA]</scope>
    <source>
        <strain evidence="2">JCM 17250</strain>
    </source>
</reference>
<proteinExistence type="predicted"/>
<accession>A0ABP7W5N6</accession>
<dbReference type="Proteomes" id="UP001501734">
    <property type="component" value="Unassembled WGS sequence"/>
</dbReference>
<name>A0ABP7W5N6_9BACI</name>
<sequence length="521" mass="60024">MSKIEELVHGFNATPILFVGSGLSRRYLNLPDWKGLLEHFAKIINNNDDFTYNSYENKAKGFECRAGIMPKVAELIQKDYDFKWFADPAMRTVDEKVLKDIKGQGFSPFKAEIATFIKSQTIVNPKYKEEISKLAQISEKSIAGIITTNYDSFLEDTLQGFTKYIGQTELIFSAIQGIAEIYKIHGSVEKPDSIIINEYDYVMFEKKSAYLAAKLMTIFMEYPIIFVGYSIGDTNIQNILKSIVDCLDEKQLSILEDRFIFVEYKPDMVGVEISPFTIMINNKPLIMKKVTLSDFLILYKALEKKKTKLPVKILRRFKEELYNYTVTNMTTNNLRVAALDDTRVDDEELVLAIGKVSDLGLKGLNGIDGNEWYRDIIIGDLGFTADEMLEYAFPKVLRQNSGRLPVNKYLGEATKEFPECREIAIMLDFDKIISPSIQKNRKSLGHYTSVQQIWRQEKKSLERALRLMSHLEEPQIIIEDLENVLKEIFSEDVNVLQNVSAQIRTHLRRLILIYDYLKWGK</sequence>
<organism evidence="1 2">
    <name type="scientific">Amphibacillus indicireducens</name>
    <dbReference type="NCBI Taxonomy" id="1076330"/>
    <lineage>
        <taxon>Bacteria</taxon>
        <taxon>Bacillati</taxon>
        <taxon>Bacillota</taxon>
        <taxon>Bacilli</taxon>
        <taxon>Bacillales</taxon>
        <taxon>Bacillaceae</taxon>
        <taxon>Amphibacillus</taxon>
    </lineage>
</organism>
<evidence type="ECO:0000313" key="1">
    <source>
        <dbReference type="EMBL" id="GAA4080519.1"/>
    </source>
</evidence>